<protein>
    <submittedName>
        <fullName evidence="2">Phage head morphogenesis protein</fullName>
    </submittedName>
</protein>
<name>A0AAX2S4Y5_HISSO</name>
<reference evidence="2 3" key="1">
    <citation type="submission" date="2019-03" db="EMBL/GenBank/DDBJ databases">
        <title>Horizontal Gene Transfer Machinery in Histophilus somni.</title>
        <authorList>
            <person name="Mostafa Nazari M."/>
            <person name="Liljebjelke K."/>
        </authorList>
    </citation>
    <scope>NUCLEOTIDE SEQUENCE [LARGE SCALE GENOMIC DNA]</scope>
    <source>
        <strain evidence="2 3">UOC-EPH-KLM-04</strain>
    </source>
</reference>
<organism evidence="2 3">
    <name type="scientific">Histophilus somni</name>
    <name type="common">Haemophilus somnus</name>
    <dbReference type="NCBI Taxonomy" id="731"/>
    <lineage>
        <taxon>Bacteria</taxon>
        <taxon>Pseudomonadati</taxon>
        <taxon>Pseudomonadota</taxon>
        <taxon>Gammaproteobacteria</taxon>
        <taxon>Pasteurellales</taxon>
        <taxon>Pasteurellaceae</taxon>
        <taxon>Histophilus</taxon>
    </lineage>
</organism>
<evidence type="ECO:0000313" key="3">
    <source>
        <dbReference type="Proteomes" id="UP000297565"/>
    </source>
</evidence>
<dbReference type="EMBL" id="SNRV01000001">
    <property type="protein sequence ID" value="TEW31400.1"/>
    <property type="molecule type" value="Genomic_DNA"/>
</dbReference>
<dbReference type="AlphaFoldDB" id="A0AAX2S4Y5"/>
<feature type="domain" description="Phage head morphogenesis" evidence="1">
    <location>
        <begin position="60"/>
        <end position="188"/>
    </location>
</feature>
<evidence type="ECO:0000259" key="1">
    <source>
        <dbReference type="Pfam" id="PF04233"/>
    </source>
</evidence>
<sequence length="444" mass="50183">MPTDDLDLGYALRLEPKLAVDYLQSKGYNITWNWQEQLEAAHARAFTVAKATKAEVLETLRLSVDNAIKNGISERDFIKQLQPELERLGWWGKKKIIDERGKEQTIQLGSPHRLKRILRTNKITAYHAGRYAEQMANADEQPYWQYVAVSDSRTRASHLALNMKIYRYDDPIWQTMYPPNDWGCRCRVRALSEFRMQEYGLKPSRSEGLIKEDWALAGVDPTTGEETHAKVTSIKTDKGTMTTGAGWNYNVGQAAVGTDVAVIRKLLQVQNRELRQQTIQAINNSEARHQAFADWVKTHLGKRGASSRYISAGLVTTEIAEKVAELSGQEKASELVLVMTEKRLEHANSQKHHDNKIGLSLDEYASISKIIANPSLVIWDTEHDNLIYLDETQTIKVVVDAPNNDKLKPSEKLDSVINAYRVTIDDIKAGINGGVFKIVRGKIN</sequence>
<dbReference type="Proteomes" id="UP000297565">
    <property type="component" value="Unassembled WGS sequence"/>
</dbReference>
<dbReference type="RefSeq" id="WP_134244395.1">
    <property type="nucleotide sequence ID" value="NZ_SNRV01000001.1"/>
</dbReference>
<dbReference type="NCBIfam" id="TIGR01641">
    <property type="entry name" value="phageSPP1_gp7"/>
    <property type="match status" value="1"/>
</dbReference>
<gene>
    <name evidence="2" type="ORF">E2R48_00630</name>
</gene>
<evidence type="ECO:0000313" key="2">
    <source>
        <dbReference type="EMBL" id="TEW31400.1"/>
    </source>
</evidence>
<dbReference type="InterPro" id="IPR006528">
    <property type="entry name" value="Phage_head_morphogenesis_dom"/>
</dbReference>
<comment type="caution">
    <text evidence="2">The sequence shown here is derived from an EMBL/GenBank/DDBJ whole genome shotgun (WGS) entry which is preliminary data.</text>
</comment>
<proteinExistence type="predicted"/>
<dbReference type="Pfam" id="PF04233">
    <property type="entry name" value="Phage_Mu_F"/>
    <property type="match status" value="1"/>
</dbReference>
<accession>A0AAX2S4Y5</accession>